<dbReference type="SUPFAM" id="SSF48452">
    <property type="entry name" value="TPR-like"/>
    <property type="match status" value="1"/>
</dbReference>
<evidence type="ECO:0000313" key="1">
    <source>
        <dbReference type="EMBL" id="SVB57010.1"/>
    </source>
</evidence>
<dbReference type="InterPro" id="IPR019734">
    <property type="entry name" value="TPR_rpt"/>
</dbReference>
<dbReference type="Gene3D" id="1.25.40.10">
    <property type="entry name" value="Tetratricopeptide repeat domain"/>
    <property type="match status" value="1"/>
</dbReference>
<reference evidence="1" key="1">
    <citation type="submission" date="2018-05" db="EMBL/GenBank/DDBJ databases">
        <authorList>
            <person name="Lanie J.A."/>
            <person name="Ng W.-L."/>
            <person name="Kazmierczak K.M."/>
            <person name="Andrzejewski T.M."/>
            <person name="Davidsen T.M."/>
            <person name="Wayne K.J."/>
            <person name="Tettelin H."/>
            <person name="Glass J.I."/>
            <person name="Rusch D."/>
            <person name="Podicherti R."/>
            <person name="Tsui H.-C.T."/>
            <person name="Winkler M.E."/>
        </authorList>
    </citation>
    <scope>NUCLEOTIDE SEQUENCE</scope>
</reference>
<protein>
    <submittedName>
        <fullName evidence="1">Uncharacterized protein</fullName>
    </submittedName>
</protein>
<dbReference type="AlphaFoldDB" id="A0A382F203"/>
<dbReference type="EMBL" id="UINC01047577">
    <property type="protein sequence ID" value="SVB57010.1"/>
    <property type="molecule type" value="Genomic_DNA"/>
</dbReference>
<dbReference type="InterPro" id="IPR011990">
    <property type="entry name" value="TPR-like_helical_dom_sf"/>
</dbReference>
<dbReference type="Pfam" id="PF14561">
    <property type="entry name" value="TPR_20"/>
    <property type="match status" value="1"/>
</dbReference>
<gene>
    <name evidence="1" type="ORF">METZ01_LOCUS209864</name>
</gene>
<organism evidence="1">
    <name type="scientific">marine metagenome</name>
    <dbReference type="NCBI Taxonomy" id="408172"/>
    <lineage>
        <taxon>unclassified sequences</taxon>
        <taxon>metagenomes</taxon>
        <taxon>ecological metagenomes</taxon>
    </lineage>
</organism>
<name>A0A382F203_9ZZZZ</name>
<accession>A0A382F203</accession>
<dbReference type="Pfam" id="PF13181">
    <property type="entry name" value="TPR_8"/>
    <property type="match status" value="1"/>
</dbReference>
<proteinExistence type="predicted"/>
<sequence>MATRLEQLERLAEKKPDDNFVQYAIALEYVSVQRFEEAAEILEASMRRDRSYVAAFHQAARTYEQLEQIDDARRCYEQGVTVATEQGDAHARSEMEEALRILE</sequence>